<proteinExistence type="predicted"/>
<sequence length="192" mass="20969">CAANCTVTDIRVYAGLINQGISNLKYYTGSEYYINPTYVANKWFAYDLALIRLNTNILLDGASGLTGINAICLPEENVTNVAEEYALLNGFGHNTDDGWGKGVQRVGWTKIMKGNPNNSHGESVKLFFKRTPYPTGTAGCTYVNGVAVLIGIYRGTNTGNACMGLAPKSKGYACRVSYHMQWIVNTIYDNNP</sequence>
<dbReference type="OrthoDB" id="10061449at2759"/>
<name>A0A7R9LPG8_9ACAR</name>
<dbReference type="AlphaFoldDB" id="A0A7R9LPG8"/>
<gene>
    <name evidence="2" type="ORF">OSB1V03_LOCUS20510</name>
</gene>
<dbReference type="InterPro" id="IPR043504">
    <property type="entry name" value="Peptidase_S1_PA_chymotrypsin"/>
</dbReference>
<keyword evidence="3" id="KW-1185">Reference proteome</keyword>
<dbReference type="Proteomes" id="UP000759131">
    <property type="component" value="Unassembled WGS sequence"/>
</dbReference>
<dbReference type="Pfam" id="PF00089">
    <property type="entry name" value="Trypsin"/>
    <property type="match status" value="1"/>
</dbReference>
<dbReference type="EMBL" id="CAJPIZ010034161">
    <property type="protein sequence ID" value="CAG2120563.1"/>
    <property type="molecule type" value="Genomic_DNA"/>
</dbReference>
<dbReference type="EMBL" id="OC888736">
    <property type="protein sequence ID" value="CAD7645442.1"/>
    <property type="molecule type" value="Genomic_DNA"/>
</dbReference>
<feature type="non-terminal residue" evidence="2">
    <location>
        <position position="1"/>
    </location>
</feature>
<evidence type="ECO:0000313" key="2">
    <source>
        <dbReference type="EMBL" id="CAD7645442.1"/>
    </source>
</evidence>
<dbReference type="Gene3D" id="2.40.10.10">
    <property type="entry name" value="Trypsin-like serine proteases"/>
    <property type="match status" value="1"/>
</dbReference>
<dbReference type="InterPro" id="IPR001254">
    <property type="entry name" value="Trypsin_dom"/>
</dbReference>
<dbReference type="SUPFAM" id="SSF50494">
    <property type="entry name" value="Trypsin-like serine proteases"/>
    <property type="match status" value="1"/>
</dbReference>
<accession>A0A7R9LPG8</accession>
<feature type="domain" description="Peptidase S1" evidence="1">
    <location>
        <begin position="2"/>
        <end position="154"/>
    </location>
</feature>
<organism evidence="2">
    <name type="scientific">Medioppia subpectinata</name>
    <dbReference type="NCBI Taxonomy" id="1979941"/>
    <lineage>
        <taxon>Eukaryota</taxon>
        <taxon>Metazoa</taxon>
        <taxon>Ecdysozoa</taxon>
        <taxon>Arthropoda</taxon>
        <taxon>Chelicerata</taxon>
        <taxon>Arachnida</taxon>
        <taxon>Acari</taxon>
        <taxon>Acariformes</taxon>
        <taxon>Sarcoptiformes</taxon>
        <taxon>Oribatida</taxon>
        <taxon>Brachypylina</taxon>
        <taxon>Oppioidea</taxon>
        <taxon>Oppiidae</taxon>
        <taxon>Medioppia</taxon>
    </lineage>
</organism>
<dbReference type="GO" id="GO:0006508">
    <property type="term" value="P:proteolysis"/>
    <property type="evidence" value="ECO:0007669"/>
    <property type="project" value="InterPro"/>
</dbReference>
<evidence type="ECO:0000313" key="3">
    <source>
        <dbReference type="Proteomes" id="UP000759131"/>
    </source>
</evidence>
<dbReference type="GO" id="GO:0004252">
    <property type="term" value="F:serine-type endopeptidase activity"/>
    <property type="evidence" value="ECO:0007669"/>
    <property type="project" value="InterPro"/>
</dbReference>
<dbReference type="InterPro" id="IPR009003">
    <property type="entry name" value="Peptidase_S1_PA"/>
</dbReference>
<protein>
    <recommendedName>
        <fullName evidence="1">Peptidase S1 domain-containing protein</fullName>
    </recommendedName>
</protein>
<evidence type="ECO:0000259" key="1">
    <source>
        <dbReference type="Pfam" id="PF00089"/>
    </source>
</evidence>
<feature type="non-terminal residue" evidence="2">
    <location>
        <position position="192"/>
    </location>
</feature>
<reference evidence="2" key="1">
    <citation type="submission" date="2020-11" db="EMBL/GenBank/DDBJ databases">
        <authorList>
            <person name="Tran Van P."/>
        </authorList>
    </citation>
    <scope>NUCLEOTIDE SEQUENCE</scope>
</reference>